<dbReference type="Pfam" id="PF14388">
    <property type="entry name" value="DUF4419"/>
    <property type="match status" value="1"/>
</dbReference>
<dbReference type="PANTHER" id="PTHR31252:SF11">
    <property type="entry name" value="DUF4419 DOMAIN-CONTAINING PROTEIN"/>
    <property type="match status" value="1"/>
</dbReference>
<protein>
    <submittedName>
        <fullName evidence="1">Uncharacterized protein</fullName>
    </submittedName>
</protein>
<keyword evidence="2" id="KW-1185">Reference proteome</keyword>
<reference evidence="1 2" key="1">
    <citation type="submission" date="2015-12" db="EMBL/GenBank/DDBJ databases">
        <title>Dictyostelia acquired genes for synthesis and detection of signals that induce cell-type specialization by lateral gene transfer from prokaryotes.</title>
        <authorList>
            <person name="Gloeckner G."/>
            <person name="Schaap P."/>
        </authorList>
    </citation>
    <scope>NUCLEOTIDE SEQUENCE [LARGE SCALE GENOMIC DNA]</scope>
    <source>
        <strain evidence="1 2">TK</strain>
    </source>
</reference>
<name>A0A151ZBW9_TIELA</name>
<dbReference type="InterPro" id="IPR025533">
    <property type="entry name" value="DUF4419"/>
</dbReference>
<dbReference type="EMBL" id="LODT01000035">
    <property type="protein sequence ID" value="KYQ91415.1"/>
    <property type="molecule type" value="Genomic_DNA"/>
</dbReference>
<gene>
    <name evidence="1" type="ORF">DLAC_08379</name>
</gene>
<comment type="caution">
    <text evidence="1">The sequence shown here is derived from an EMBL/GenBank/DDBJ whole genome shotgun (WGS) entry which is preliminary data.</text>
</comment>
<dbReference type="Proteomes" id="UP000076078">
    <property type="component" value="Unassembled WGS sequence"/>
</dbReference>
<sequence length="242" mass="27692">MTSIINKLFKKKSSNGDSNGDIKIKANIVNFKRDVDEKIVFQLNQDEKEVDTKYITKFVDINQQFFQTKEPLEILQSSPGMLDAYYIGSHSLIHAITRAYNQHHHLIIRPDDIWIAIVSQFSIYINKNAEKLRDKFVSFEGKKELEVSAGGSLKTAPYDELTLRMSIETSKNIKDASIKDWIIPSFSTTTETDKIVGCVALMSSLQKYFDYNYSLSCGIPRVTMMGTVNDWKSIKKKIKKTI</sequence>
<dbReference type="InParanoid" id="A0A151ZBW9"/>
<dbReference type="STRING" id="361077.A0A151ZBW9"/>
<dbReference type="AlphaFoldDB" id="A0A151ZBW9"/>
<evidence type="ECO:0000313" key="1">
    <source>
        <dbReference type="EMBL" id="KYQ91415.1"/>
    </source>
</evidence>
<proteinExistence type="predicted"/>
<dbReference type="OrthoDB" id="9978173at2759"/>
<accession>A0A151ZBW9</accession>
<organism evidence="1 2">
    <name type="scientific">Tieghemostelium lacteum</name>
    <name type="common">Slime mold</name>
    <name type="synonym">Dictyostelium lacteum</name>
    <dbReference type="NCBI Taxonomy" id="361077"/>
    <lineage>
        <taxon>Eukaryota</taxon>
        <taxon>Amoebozoa</taxon>
        <taxon>Evosea</taxon>
        <taxon>Eumycetozoa</taxon>
        <taxon>Dictyostelia</taxon>
        <taxon>Dictyosteliales</taxon>
        <taxon>Raperosteliaceae</taxon>
        <taxon>Tieghemostelium</taxon>
    </lineage>
</organism>
<dbReference type="PANTHER" id="PTHR31252">
    <property type="entry name" value="DUF4419 DOMAIN-CONTAINING PROTEIN"/>
    <property type="match status" value="1"/>
</dbReference>
<evidence type="ECO:0000313" key="2">
    <source>
        <dbReference type="Proteomes" id="UP000076078"/>
    </source>
</evidence>